<organism evidence="1 2">
    <name type="scientific">Vagococcus penaei</name>
    <dbReference type="NCBI Taxonomy" id="633807"/>
    <lineage>
        <taxon>Bacteria</taxon>
        <taxon>Bacillati</taxon>
        <taxon>Bacillota</taxon>
        <taxon>Bacilli</taxon>
        <taxon>Lactobacillales</taxon>
        <taxon>Enterococcaceae</taxon>
        <taxon>Vagococcus</taxon>
    </lineage>
</organism>
<dbReference type="AlphaFoldDB" id="A0A1Q2D8R9"/>
<evidence type="ECO:0000313" key="2">
    <source>
        <dbReference type="Proteomes" id="UP000188246"/>
    </source>
</evidence>
<proteinExistence type="predicted"/>
<keyword evidence="2" id="KW-1185">Reference proteome</keyword>
<dbReference type="GO" id="GO:0016788">
    <property type="term" value="F:hydrolase activity, acting on ester bonds"/>
    <property type="evidence" value="ECO:0007669"/>
    <property type="project" value="InterPro"/>
</dbReference>
<dbReference type="PANTHER" id="PTHR46124:SF2">
    <property type="entry name" value="D-AMINOACYL-TRNA DEACYLASE"/>
    <property type="match status" value="1"/>
</dbReference>
<dbReference type="SUPFAM" id="SSF51556">
    <property type="entry name" value="Metallo-dependent hydrolases"/>
    <property type="match status" value="1"/>
</dbReference>
<dbReference type="InterPro" id="IPR032466">
    <property type="entry name" value="Metal_Hydrolase"/>
</dbReference>
<protein>
    <submittedName>
        <fullName evidence="1">Uncharacterized protein</fullName>
    </submittedName>
</protein>
<dbReference type="Gene3D" id="3.20.20.140">
    <property type="entry name" value="Metal-dependent hydrolases"/>
    <property type="match status" value="1"/>
</dbReference>
<gene>
    <name evidence="1" type="ORF">BW732_11125</name>
</gene>
<dbReference type="KEGG" id="vpi:BW732_11125"/>
<dbReference type="EMBL" id="CP019609">
    <property type="protein sequence ID" value="AQP54705.1"/>
    <property type="molecule type" value="Genomic_DNA"/>
</dbReference>
<reference evidence="1 2" key="1">
    <citation type="journal article" date="2010" name="Int. J. Syst. Evol. Microbiol.">
        <title>Vagococcus penaei sp. nov., isolated from spoilage microbiota of cooked shrimp (Penaeus vannamei).</title>
        <authorList>
            <person name="Jaffres E."/>
            <person name="Prevost H."/>
            <person name="Rossero A."/>
            <person name="Joffraud J.J."/>
            <person name="Dousset X."/>
        </authorList>
    </citation>
    <scope>NUCLEOTIDE SEQUENCE [LARGE SCALE GENOMIC DNA]</scope>
    <source>
        <strain evidence="1 2">CD276</strain>
    </source>
</reference>
<sequence>METNDLIDAHCHYSKPLVDILIANQIPAQLNCQTNLEWTKNSVFSQDYPFLSLSAGIHPWDSQTHSFEEFLPILEQATVIGEIGMDSVWTTNDLLDQENLFIQQLAFASSHKKPVILHTKGQEKNCLRLIQQYPNTYLVHWYGTFEYLDDYIRLGCYFTAPLDARFNEISKLIIEKIPVDKLLMESDGLQALAWVLNKKISQVDYLLEMRNHLAYIAKLKHLSINDLSQQLVTNFNHWLNLSKINNSSV</sequence>
<name>A0A1Q2D8R9_9ENTE</name>
<dbReference type="InterPro" id="IPR001130">
    <property type="entry name" value="TatD-like"/>
</dbReference>
<evidence type="ECO:0000313" key="1">
    <source>
        <dbReference type="EMBL" id="AQP54705.1"/>
    </source>
</evidence>
<accession>A0A1Q2D8R9</accession>
<dbReference type="STRING" id="633807.BW732_11125"/>
<dbReference type="PANTHER" id="PTHR46124">
    <property type="entry name" value="D-AMINOACYL-TRNA DEACYLASE"/>
    <property type="match status" value="1"/>
</dbReference>
<dbReference type="RefSeq" id="WP_077276791.1">
    <property type="nucleotide sequence ID" value="NZ_CP019609.1"/>
</dbReference>
<dbReference type="PIRSF" id="PIRSF005902">
    <property type="entry name" value="DNase_TatD"/>
    <property type="match status" value="1"/>
</dbReference>
<dbReference type="Pfam" id="PF01026">
    <property type="entry name" value="TatD_DNase"/>
    <property type="match status" value="1"/>
</dbReference>
<dbReference type="Proteomes" id="UP000188246">
    <property type="component" value="Chromosome"/>
</dbReference>
<dbReference type="OrthoDB" id="9810005at2"/>